<dbReference type="GO" id="GO:0016491">
    <property type="term" value="F:oxidoreductase activity"/>
    <property type="evidence" value="ECO:0007669"/>
    <property type="project" value="UniProtKB-KW"/>
</dbReference>
<dbReference type="GO" id="GO:0006879">
    <property type="term" value="P:intracellular iron ion homeostasis"/>
    <property type="evidence" value="ECO:0007669"/>
    <property type="project" value="TreeGrafter"/>
</dbReference>
<name>A0A4S8MDE3_DENBC</name>
<evidence type="ECO:0000256" key="6">
    <source>
        <dbReference type="ARBA" id="ARBA00022827"/>
    </source>
</evidence>
<evidence type="ECO:0000256" key="9">
    <source>
        <dbReference type="ARBA" id="ARBA00047598"/>
    </source>
</evidence>
<reference evidence="12 13" key="1">
    <citation type="journal article" date="2019" name="Nat. Ecol. Evol.">
        <title>Megaphylogeny resolves global patterns of mushroom evolution.</title>
        <authorList>
            <person name="Varga T."/>
            <person name="Krizsan K."/>
            <person name="Foldi C."/>
            <person name="Dima B."/>
            <person name="Sanchez-Garcia M."/>
            <person name="Sanchez-Ramirez S."/>
            <person name="Szollosi G.J."/>
            <person name="Szarkandi J.G."/>
            <person name="Papp V."/>
            <person name="Albert L."/>
            <person name="Andreopoulos W."/>
            <person name="Angelini C."/>
            <person name="Antonin V."/>
            <person name="Barry K.W."/>
            <person name="Bougher N.L."/>
            <person name="Buchanan P."/>
            <person name="Buyck B."/>
            <person name="Bense V."/>
            <person name="Catcheside P."/>
            <person name="Chovatia M."/>
            <person name="Cooper J."/>
            <person name="Damon W."/>
            <person name="Desjardin D."/>
            <person name="Finy P."/>
            <person name="Geml J."/>
            <person name="Haridas S."/>
            <person name="Hughes K."/>
            <person name="Justo A."/>
            <person name="Karasinski D."/>
            <person name="Kautmanova I."/>
            <person name="Kiss B."/>
            <person name="Kocsube S."/>
            <person name="Kotiranta H."/>
            <person name="LaButti K.M."/>
            <person name="Lechner B.E."/>
            <person name="Liimatainen K."/>
            <person name="Lipzen A."/>
            <person name="Lukacs Z."/>
            <person name="Mihaltcheva S."/>
            <person name="Morgado L.N."/>
            <person name="Niskanen T."/>
            <person name="Noordeloos M.E."/>
            <person name="Ohm R.A."/>
            <person name="Ortiz-Santana B."/>
            <person name="Ovrebo C."/>
            <person name="Racz N."/>
            <person name="Riley R."/>
            <person name="Savchenko A."/>
            <person name="Shiryaev A."/>
            <person name="Soop K."/>
            <person name="Spirin V."/>
            <person name="Szebenyi C."/>
            <person name="Tomsovsky M."/>
            <person name="Tulloss R.E."/>
            <person name="Uehling J."/>
            <person name="Grigoriev I.V."/>
            <person name="Vagvolgyi C."/>
            <person name="Papp T."/>
            <person name="Martin F.M."/>
            <person name="Miettinen O."/>
            <person name="Hibbett D.S."/>
            <person name="Nagy L.G."/>
        </authorList>
    </citation>
    <scope>NUCLEOTIDE SEQUENCE [LARGE SCALE GENOMIC DNA]</scope>
    <source>
        <strain evidence="12 13">CBS 962.96</strain>
    </source>
</reference>
<dbReference type="PANTHER" id="PTHR42802">
    <property type="entry name" value="MONOOXYGENASE"/>
    <property type="match status" value="1"/>
</dbReference>
<evidence type="ECO:0000256" key="11">
    <source>
        <dbReference type="SAM" id="MobiDB-lite"/>
    </source>
</evidence>
<keyword evidence="5" id="KW-0285">Flavoprotein</keyword>
<comment type="similarity">
    <text evidence="3">Belongs to the lysine N(6)-hydroxylase/L-ornithine N(5)-oxygenase family.</text>
</comment>
<proteinExistence type="inferred from homology"/>
<dbReference type="AlphaFoldDB" id="A0A4S8MDE3"/>
<dbReference type="InterPro" id="IPR036188">
    <property type="entry name" value="FAD/NAD-bd_sf"/>
</dbReference>
<dbReference type="OrthoDB" id="3519933at2759"/>
<evidence type="ECO:0000313" key="12">
    <source>
        <dbReference type="EMBL" id="THV00362.1"/>
    </source>
</evidence>
<evidence type="ECO:0000256" key="7">
    <source>
        <dbReference type="ARBA" id="ARBA00022857"/>
    </source>
</evidence>
<evidence type="ECO:0000256" key="4">
    <source>
        <dbReference type="ARBA" id="ARBA00012881"/>
    </source>
</evidence>
<evidence type="ECO:0000256" key="5">
    <source>
        <dbReference type="ARBA" id="ARBA00022630"/>
    </source>
</evidence>
<keyword evidence="8" id="KW-0560">Oxidoreductase</keyword>
<keyword evidence="6" id="KW-0274">FAD</keyword>
<feature type="compositionally biased region" description="Polar residues" evidence="11">
    <location>
        <begin position="449"/>
        <end position="468"/>
    </location>
</feature>
<keyword evidence="13" id="KW-1185">Reference proteome</keyword>
<evidence type="ECO:0000256" key="10">
    <source>
        <dbReference type="ARBA" id="ARBA00049248"/>
    </source>
</evidence>
<evidence type="ECO:0000313" key="13">
    <source>
        <dbReference type="Proteomes" id="UP000297245"/>
    </source>
</evidence>
<evidence type="ECO:0000256" key="2">
    <source>
        <dbReference type="ARBA" id="ARBA00004924"/>
    </source>
</evidence>
<dbReference type="SUPFAM" id="SSF51905">
    <property type="entry name" value="FAD/NAD(P)-binding domain"/>
    <property type="match status" value="2"/>
</dbReference>
<dbReference type="Pfam" id="PF13434">
    <property type="entry name" value="Lys_Orn_oxgnase"/>
    <property type="match status" value="1"/>
</dbReference>
<sequence length="547" mass="59805">MCCDSTSPALYDLIGLGFGPSNIAIAGAIVERWGLPNTAQQNDDLSFKNVLFLEKHTSFQWHPGMLLPGAQMQISFMKDLATLRSPQSPITFLNYLHSQNRLAAFINRGSMTPSRKEFADYLGWAAKYVEKQGVEVNYGHQVIAIDEDSDGLILVTSKSVKDGREHVFKTRNLIISPGGSARIPSVVAPLLKEPSVIDRSTALHSSMYRTCRDRLFQSISSSSRPLRVAVIGGGQSAAEVAMNLRDCLSFIPAGDGSTGHQVDMIIRKGSLKPSDDTPFSNEVFDPDTTEIWFETNQAARERFKAEYNSTNYSVVNPRTIDQLYEVIYDQKVDSAIAARNQGASTPSPIINILPNSSIVSISHNSESKIFSFTILNTATRAVTENQKYDAIVCATGYARTSWVDLLRESKHLGKRFGVEASSSVDTPVRLVPFAPRIASEIDDPEPVLSPSSSGLHSPITPMTSSQPLTPVDGGDLDTKADVKVYISRKYRLLPLSSATSAKASDEGLKSRIYLQGMEESTHGLSDTLLSVMGIRAGEVVDDLFQED</sequence>
<dbReference type="Proteomes" id="UP000297245">
    <property type="component" value="Unassembled WGS sequence"/>
</dbReference>
<comment type="catalytic activity">
    <reaction evidence="10">
        <text>L-ornithine + NADH + O2 = N(5)-hydroxy-L-ornithine + NAD(+) + H2O</text>
        <dbReference type="Rhea" id="RHEA:41512"/>
        <dbReference type="ChEBI" id="CHEBI:15377"/>
        <dbReference type="ChEBI" id="CHEBI:15379"/>
        <dbReference type="ChEBI" id="CHEBI:46911"/>
        <dbReference type="ChEBI" id="CHEBI:57540"/>
        <dbReference type="ChEBI" id="CHEBI:57945"/>
        <dbReference type="ChEBI" id="CHEBI:78275"/>
        <dbReference type="EC" id="1.14.13.196"/>
    </reaction>
</comment>
<protein>
    <recommendedName>
        <fullName evidence="4">L-ornithine N(5)-monooxygenase [NAD(P)H]</fullName>
        <ecNumber evidence="4">1.14.13.196</ecNumber>
    </recommendedName>
</protein>
<accession>A0A4S8MDE3</accession>
<evidence type="ECO:0000256" key="3">
    <source>
        <dbReference type="ARBA" id="ARBA00007588"/>
    </source>
</evidence>
<keyword evidence="7" id="KW-0521">NADP</keyword>
<comment type="catalytic activity">
    <reaction evidence="9">
        <text>L-ornithine + NADPH + O2 = N(5)-hydroxy-L-ornithine + NADP(+) + H2O</text>
        <dbReference type="Rhea" id="RHEA:41508"/>
        <dbReference type="ChEBI" id="CHEBI:15377"/>
        <dbReference type="ChEBI" id="CHEBI:15379"/>
        <dbReference type="ChEBI" id="CHEBI:46911"/>
        <dbReference type="ChEBI" id="CHEBI:57783"/>
        <dbReference type="ChEBI" id="CHEBI:58349"/>
        <dbReference type="ChEBI" id="CHEBI:78275"/>
        <dbReference type="EC" id="1.14.13.196"/>
    </reaction>
</comment>
<organism evidence="12 13">
    <name type="scientific">Dendrothele bispora (strain CBS 962.96)</name>
    <dbReference type="NCBI Taxonomy" id="1314807"/>
    <lineage>
        <taxon>Eukaryota</taxon>
        <taxon>Fungi</taxon>
        <taxon>Dikarya</taxon>
        <taxon>Basidiomycota</taxon>
        <taxon>Agaricomycotina</taxon>
        <taxon>Agaricomycetes</taxon>
        <taxon>Agaricomycetidae</taxon>
        <taxon>Agaricales</taxon>
        <taxon>Agaricales incertae sedis</taxon>
        <taxon>Dendrothele</taxon>
    </lineage>
</organism>
<comment type="cofactor">
    <cofactor evidence="1">
        <name>FAD</name>
        <dbReference type="ChEBI" id="CHEBI:57692"/>
    </cofactor>
</comment>
<dbReference type="Gene3D" id="3.50.50.60">
    <property type="entry name" value="FAD/NAD(P)-binding domain"/>
    <property type="match status" value="1"/>
</dbReference>
<dbReference type="EMBL" id="ML179105">
    <property type="protein sequence ID" value="THV00362.1"/>
    <property type="molecule type" value="Genomic_DNA"/>
</dbReference>
<evidence type="ECO:0000256" key="8">
    <source>
        <dbReference type="ARBA" id="ARBA00023002"/>
    </source>
</evidence>
<dbReference type="PANTHER" id="PTHR42802:SF1">
    <property type="entry name" value="L-ORNITHINE N(5)-MONOOXYGENASE"/>
    <property type="match status" value="1"/>
</dbReference>
<dbReference type="EC" id="1.14.13.196" evidence="4"/>
<dbReference type="InterPro" id="IPR025700">
    <property type="entry name" value="Lys/Orn_oxygenase"/>
</dbReference>
<comment type="pathway">
    <text evidence="2">Siderophore biosynthesis.</text>
</comment>
<gene>
    <name evidence="12" type="ORF">K435DRAFT_837329</name>
</gene>
<dbReference type="PRINTS" id="PR00368">
    <property type="entry name" value="FADPNR"/>
</dbReference>
<feature type="region of interest" description="Disordered" evidence="11">
    <location>
        <begin position="442"/>
        <end position="473"/>
    </location>
</feature>
<evidence type="ECO:0000256" key="1">
    <source>
        <dbReference type="ARBA" id="ARBA00001974"/>
    </source>
</evidence>